<dbReference type="EMBL" id="LSYS01009367">
    <property type="protein sequence ID" value="OPJ66963.1"/>
    <property type="molecule type" value="Genomic_DNA"/>
</dbReference>
<proteinExistence type="predicted"/>
<accession>A0A1V4J413</accession>
<keyword evidence="2" id="KW-1185">Reference proteome</keyword>
<protein>
    <submittedName>
        <fullName evidence="1">Uncharacterized protein</fullName>
    </submittedName>
</protein>
<gene>
    <name evidence="1" type="ORF">AV530_016913</name>
</gene>
<name>A0A1V4J413_PATFA</name>
<reference evidence="1 2" key="1">
    <citation type="submission" date="2016-02" db="EMBL/GenBank/DDBJ databases">
        <title>Band-tailed pigeon sequencing and assembly.</title>
        <authorList>
            <person name="Soares A.E."/>
            <person name="Novak B.J."/>
            <person name="Rice E.S."/>
            <person name="O'Connell B."/>
            <person name="Chang D."/>
            <person name="Weber S."/>
            <person name="Shapiro B."/>
        </authorList>
    </citation>
    <scope>NUCLEOTIDE SEQUENCE [LARGE SCALE GENOMIC DNA]</scope>
    <source>
        <strain evidence="1">BTP2013</strain>
        <tissue evidence="1">Blood</tissue>
    </source>
</reference>
<evidence type="ECO:0000313" key="2">
    <source>
        <dbReference type="Proteomes" id="UP000190648"/>
    </source>
</evidence>
<dbReference type="Proteomes" id="UP000190648">
    <property type="component" value="Unassembled WGS sequence"/>
</dbReference>
<organism evidence="1 2">
    <name type="scientific">Patagioenas fasciata monilis</name>
    <dbReference type="NCBI Taxonomy" id="372326"/>
    <lineage>
        <taxon>Eukaryota</taxon>
        <taxon>Metazoa</taxon>
        <taxon>Chordata</taxon>
        <taxon>Craniata</taxon>
        <taxon>Vertebrata</taxon>
        <taxon>Euteleostomi</taxon>
        <taxon>Archelosauria</taxon>
        <taxon>Archosauria</taxon>
        <taxon>Dinosauria</taxon>
        <taxon>Saurischia</taxon>
        <taxon>Theropoda</taxon>
        <taxon>Coelurosauria</taxon>
        <taxon>Aves</taxon>
        <taxon>Neognathae</taxon>
        <taxon>Neoaves</taxon>
        <taxon>Columbimorphae</taxon>
        <taxon>Columbiformes</taxon>
        <taxon>Columbidae</taxon>
        <taxon>Patagioenas</taxon>
    </lineage>
</organism>
<dbReference type="AlphaFoldDB" id="A0A1V4J413"/>
<sequence length="81" mass="9045">MERIHAGAVCEERQPVGNTLEKLMNDCIPWEGSNNGVREEYEEEEAVETTHYGLTAIPIPYPPVLLGVEEVEESGVFTMIP</sequence>
<evidence type="ECO:0000313" key="1">
    <source>
        <dbReference type="EMBL" id="OPJ66963.1"/>
    </source>
</evidence>
<comment type="caution">
    <text evidence="1">The sequence shown here is derived from an EMBL/GenBank/DDBJ whole genome shotgun (WGS) entry which is preliminary data.</text>
</comment>